<dbReference type="eggNOG" id="COG1136">
    <property type="taxonomic scope" value="Bacteria"/>
</dbReference>
<dbReference type="InterPro" id="IPR027417">
    <property type="entry name" value="P-loop_NTPase"/>
</dbReference>
<organism evidence="6 7">
    <name type="scientific">Shouchella lehensis G1</name>
    <dbReference type="NCBI Taxonomy" id="1246626"/>
    <lineage>
        <taxon>Bacteria</taxon>
        <taxon>Bacillati</taxon>
        <taxon>Bacillota</taxon>
        <taxon>Bacilli</taxon>
        <taxon>Bacillales</taxon>
        <taxon>Bacillaceae</taxon>
        <taxon>Shouchella</taxon>
    </lineage>
</organism>
<dbReference type="SUPFAM" id="SSF52540">
    <property type="entry name" value="P-loop containing nucleoside triphosphate hydrolases"/>
    <property type="match status" value="1"/>
</dbReference>
<keyword evidence="2" id="KW-0813">Transport</keyword>
<protein>
    <submittedName>
        <fullName evidence="6">ABC transporter ATP-binding protein</fullName>
    </submittedName>
</protein>
<reference evidence="6 7" key="1">
    <citation type="journal article" date="2014" name="Gene">
        <title>A comparative genomic analysis of the alkalitolerant soil bacterium Bacillus lehensis G1.</title>
        <authorList>
            <person name="Noor Y.M."/>
            <person name="Samsulrizal N.H."/>
            <person name="Jema'on N.A."/>
            <person name="Low K.O."/>
            <person name="Ramli A.N."/>
            <person name="Alias N.I."/>
            <person name="Damis S.I."/>
            <person name="Fuzi S.F."/>
            <person name="Isa M.N."/>
            <person name="Murad A.M."/>
            <person name="Raih M.F."/>
            <person name="Bakar F.D."/>
            <person name="Najimudin N."/>
            <person name="Mahadi N.M."/>
            <person name="Illias R.M."/>
        </authorList>
    </citation>
    <scope>NUCLEOTIDE SEQUENCE [LARGE SCALE GENOMIC DNA]</scope>
    <source>
        <strain evidence="6 7">G1</strain>
    </source>
</reference>
<keyword evidence="4 6" id="KW-0067">ATP-binding</keyword>
<dbReference type="PANTHER" id="PTHR42798:SF7">
    <property type="entry name" value="ALPHA-D-RIBOSE 1-METHYLPHOSPHONATE 5-TRIPHOSPHATE SYNTHASE SUBUNIT PHNL"/>
    <property type="match status" value="1"/>
</dbReference>
<keyword evidence="7" id="KW-1185">Reference proteome</keyword>
<dbReference type="GO" id="GO:0022857">
    <property type="term" value="F:transmembrane transporter activity"/>
    <property type="evidence" value="ECO:0007669"/>
    <property type="project" value="UniProtKB-ARBA"/>
</dbReference>
<dbReference type="Proteomes" id="UP000027142">
    <property type="component" value="Chromosome"/>
</dbReference>
<evidence type="ECO:0000256" key="4">
    <source>
        <dbReference type="ARBA" id="ARBA00022840"/>
    </source>
</evidence>
<dbReference type="EMBL" id="CP003923">
    <property type="protein sequence ID" value="AIC94355.1"/>
    <property type="molecule type" value="Genomic_DNA"/>
</dbReference>
<dbReference type="OrthoDB" id="9791546at2"/>
<dbReference type="RefSeq" id="WP_038479623.1">
    <property type="nucleotide sequence ID" value="NZ_CP003923.1"/>
</dbReference>
<sequence>MDSLLVVNQIEKTYGKGETRVQALNQISFTIDHGEFIGVMGPSGSGKSTLLNVLATIDSPTSGDICLEEENLAKMNEERLADFRRTHLGFIFQDYFLLDSLTAKENILLPLAVAKENAKEMNQKVDAIATTFGIDSLLNQFPYQLSGGQKQRVATCRAMITNPKIIFADEPTGALDSKAASDLLESMSRLNETHETTIMMVTHDAFAASFCRRILFINDGQVQKELIRRNESRKAFFQTILDELARLGGDGDDAC</sequence>
<dbReference type="SMART" id="SM00382">
    <property type="entry name" value="AAA"/>
    <property type="match status" value="1"/>
</dbReference>
<comment type="similarity">
    <text evidence="1">Belongs to the ABC transporter superfamily.</text>
</comment>
<dbReference type="PROSITE" id="PS50893">
    <property type="entry name" value="ABC_TRANSPORTER_2"/>
    <property type="match status" value="1"/>
</dbReference>
<dbReference type="GO" id="GO:0098796">
    <property type="term" value="C:membrane protein complex"/>
    <property type="evidence" value="ECO:0007669"/>
    <property type="project" value="UniProtKB-ARBA"/>
</dbReference>
<evidence type="ECO:0000256" key="3">
    <source>
        <dbReference type="ARBA" id="ARBA00022741"/>
    </source>
</evidence>
<dbReference type="Pfam" id="PF00005">
    <property type="entry name" value="ABC_tran"/>
    <property type="match status" value="1"/>
</dbReference>
<dbReference type="Gene3D" id="3.40.50.300">
    <property type="entry name" value="P-loop containing nucleotide triphosphate hydrolases"/>
    <property type="match status" value="1"/>
</dbReference>
<dbReference type="GO" id="GO:0005524">
    <property type="term" value="F:ATP binding"/>
    <property type="evidence" value="ECO:0007669"/>
    <property type="project" value="UniProtKB-KW"/>
</dbReference>
<dbReference type="HOGENOM" id="CLU_000604_1_22_9"/>
<dbReference type="InterPro" id="IPR017911">
    <property type="entry name" value="MacB-like_ATP-bd"/>
</dbReference>
<dbReference type="InterPro" id="IPR003439">
    <property type="entry name" value="ABC_transporter-like_ATP-bd"/>
</dbReference>
<feature type="domain" description="ABC transporter" evidence="5">
    <location>
        <begin position="5"/>
        <end position="244"/>
    </location>
</feature>
<evidence type="ECO:0000313" key="7">
    <source>
        <dbReference type="Proteomes" id="UP000027142"/>
    </source>
</evidence>
<evidence type="ECO:0000256" key="1">
    <source>
        <dbReference type="ARBA" id="ARBA00005417"/>
    </source>
</evidence>
<gene>
    <name evidence="6" type="ORF">BleG1_1777</name>
</gene>
<name>A0A060LX58_9BACI</name>
<accession>A0A060LX58</accession>
<dbReference type="PATRIC" id="fig|1246626.3.peg.1770"/>
<evidence type="ECO:0000259" key="5">
    <source>
        <dbReference type="PROSITE" id="PS50893"/>
    </source>
</evidence>
<dbReference type="STRING" id="1246626.BleG1_1777"/>
<dbReference type="AlphaFoldDB" id="A0A060LX58"/>
<dbReference type="FunFam" id="3.40.50.300:FF:000032">
    <property type="entry name" value="Export ABC transporter ATP-binding protein"/>
    <property type="match status" value="1"/>
</dbReference>
<evidence type="ECO:0000313" key="6">
    <source>
        <dbReference type="EMBL" id="AIC94355.1"/>
    </source>
</evidence>
<dbReference type="InterPro" id="IPR003593">
    <property type="entry name" value="AAA+_ATPase"/>
</dbReference>
<proteinExistence type="inferred from homology"/>
<dbReference type="PANTHER" id="PTHR42798">
    <property type="entry name" value="LIPOPROTEIN-RELEASING SYSTEM ATP-BINDING PROTEIN LOLD"/>
    <property type="match status" value="1"/>
</dbReference>
<dbReference type="KEGG" id="ble:BleG1_1777"/>
<evidence type="ECO:0000256" key="2">
    <source>
        <dbReference type="ARBA" id="ARBA00022448"/>
    </source>
</evidence>
<keyword evidence="3" id="KW-0547">Nucleotide-binding</keyword>
<dbReference type="CDD" id="cd03255">
    <property type="entry name" value="ABC_MJ0796_LolCDE_FtsE"/>
    <property type="match status" value="1"/>
</dbReference>
<dbReference type="GO" id="GO:0016887">
    <property type="term" value="F:ATP hydrolysis activity"/>
    <property type="evidence" value="ECO:0007669"/>
    <property type="project" value="InterPro"/>
</dbReference>